<accession>A0A1T4PBF2</accession>
<dbReference type="STRING" id="29524.SAMN02745171_01390"/>
<sequence length="178" mass="20152">MSEQKLFITPETTVAELLEHYPGLEQRLLELSPAFAKLKNPILRRTVARITTLQRAAQVAGLNAVDMVNTLRRAVGEPLLESESFKAAEEELLMRLPMELGSPEVTLRFDIRPLLERGEYPKTQLMERVKEMGYSDVLELIASFPPLPVIEILLGQGFQVSRAARSEDGALRYYVRRS</sequence>
<dbReference type="Proteomes" id="UP000190121">
    <property type="component" value="Unassembled WGS sequence"/>
</dbReference>
<gene>
    <name evidence="2" type="ORF">SAMN02745171_01390</name>
</gene>
<evidence type="ECO:0000259" key="1">
    <source>
        <dbReference type="Pfam" id="PF08984"/>
    </source>
</evidence>
<dbReference type="SUPFAM" id="SSF140683">
    <property type="entry name" value="SP0561-like"/>
    <property type="match status" value="1"/>
</dbReference>
<name>A0A1T4PBF2_9PORP</name>
<proteinExistence type="predicted"/>
<keyword evidence="3" id="KW-1185">Reference proteome</keyword>
<dbReference type="AlphaFoldDB" id="A0A1T4PBF2"/>
<organism evidence="2 3">
    <name type="scientific">Porphyromonas circumdentaria</name>
    <dbReference type="NCBI Taxonomy" id="29524"/>
    <lineage>
        <taxon>Bacteria</taxon>
        <taxon>Pseudomonadati</taxon>
        <taxon>Bacteroidota</taxon>
        <taxon>Bacteroidia</taxon>
        <taxon>Bacteroidales</taxon>
        <taxon>Porphyromonadaceae</taxon>
        <taxon>Porphyromonas</taxon>
    </lineage>
</organism>
<evidence type="ECO:0000313" key="2">
    <source>
        <dbReference type="EMBL" id="SJZ88687.1"/>
    </source>
</evidence>
<evidence type="ECO:0000313" key="3">
    <source>
        <dbReference type="Proteomes" id="UP000190121"/>
    </source>
</evidence>
<dbReference type="EMBL" id="FUXE01000015">
    <property type="protein sequence ID" value="SJZ88687.1"/>
    <property type="molecule type" value="Genomic_DNA"/>
</dbReference>
<dbReference type="InterPro" id="IPR038062">
    <property type="entry name" value="ScdA-like_N_sf"/>
</dbReference>
<dbReference type="OrthoDB" id="128918at2"/>
<dbReference type="RefSeq" id="WP_078737293.1">
    <property type="nucleotide sequence ID" value="NZ_FUXE01000015.1"/>
</dbReference>
<protein>
    <submittedName>
        <fullName evidence="2">Uncharacterized conserved protein</fullName>
    </submittedName>
</protein>
<feature type="domain" description="DUF1858" evidence="1">
    <location>
        <begin position="8"/>
        <end position="66"/>
    </location>
</feature>
<dbReference type="InterPro" id="IPR015077">
    <property type="entry name" value="DUF1858"/>
</dbReference>
<dbReference type="Gene3D" id="1.10.3910.10">
    <property type="entry name" value="SP0561-like"/>
    <property type="match status" value="1"/>
</dbReference>
<reference evidence="3" key="1">
    <citation type="submission" date="2017-02" db="EMBL/GenBank/DDBJ databases">
        <authorList>
            <person name="Varghese N."/>
            <person name="Submissions S."/>
        </authorList>
    </citation>
    <scope>NUCLEOTIDE SEQUENCE [LARGE SCALE GENOMIC DNA]</scope>
    <source>
        <strain evidence="3">ATCC 51356</strain>
    </source>
</reference>
<dbReference type="Pfam" id="PF08984">
    <property type="entry name" value="DUF1858"/>
    <property type="match status" value="1"/>
</dbReference>